<protein>
    <submittedName>
        <fullName evidence="2">Iron-containing redox enzyme family protein</fullName>
    </submittedName>
</protein>
<evidence type="ECO:0000256" key="1">
    <source>
        <dbReference type="SAM" id="MobiDB-lite"/>
    </source>
</evidence>
<dbReference type="Pfam" id="PF14518">
    <property type="entry name" value="Haem_oxygenas_2"/>
    <property type="match status" value="1"/>
</dbReference>
<feature type="compositionally biased region" description="Low complexity" evidence="1">
    <location>
        <begin position="440"/>
        <end position="480"/>
    </location>
</feature>
<proteinExistence type="predicted"/>
<evidence type="ECO:0000313" key="3">
    <source>
        <dbReference type="Proteomes" id="UP000788262"/>
    </source>
</evidence>
<gene>
    <name evidence="2" type="ORF">JS756_34545</name>
</gene>
<dbReference type="EMBL" id="JAFFZS010000059">
    <property type="protein sequence ID" value="MBN0049113.1"/>
    <property type="molecule type" value="Genomic_DNA"/>
</dbReference>
<name>A0ABS2W126_STRAS</name>
<dbReference type="InterPro" id="IPR016084">
    <property type="entry name" value="Haem_Oase-like_multi-hlx"/>
</dbReference>
<dbReference type="Gene3D" id="1.20.910.10">
    <property type="entry name" value="Heme oxygenase-like"/>
    <property type="match status" value="1"/>
</dbReference>
<dbReference type="RefSeq" id="WP_205387233.1">
    <property type="nucleotide sequence ID" value="NZ_JAFFZS010000059.1"/>
</dbReference>
<feature type="region of interest" description="Disordered" evidence="1">
    <location>
        <begin position="1"/>
        <end position="29"/>
    </location>
</feature>
<comment type="caution">
    <text evidence="2">The sequence shown here is derived from an EMBL/GenBank/DDBJ whole genome shotgun (WGS) entry which is preliminary data.</text>
</comment>
<reference evidence="2 3" key="1">
    <citation type="submission" date="2021-02" db="EMBL/GenBank/DDBJ databases">
        <title>Whole genome sequencing of Streptomyces actuosus VRA1.</title>
        <authorList>
            <person name="Sen G."/>
            <person name="Sen A."/>
        </authorList>
    </citation>
    <scope>NUCLEOTIDE SEQUENCE [LARGE SCALE GENOMIC DNA]</scope>
    <source>
        <strain evidence="2 3">VRA1</strain>
    </source>
</reference>
<accession>A0ABS2W126</accession>
<dbReference type="Proteomes" id="UP000788262">
    <property type="component" value="Unassembled WGS sequence"/>
</dbReference>
<feature type="compositionally biased region" description="Polar residues" evidence="1">
    <location>
        <begin position="1"/>
        <end position="12"/>
    </location>
</feature>
<sequence>MQTQEAAASTAPSARHGTDGPPAPPQGADHARTVYAYAADPEASVHPGGHLHEIRAALRRHAPAGAGGSPEALVRTATAWANGEHERYRRLLPADGGEASEGSPEGRREVLVRRAVLSCAPLSLVSGAWLQWLSAPGNADDPVVLRILALYASDVGVGHPEASRGSAYLELMRRLRLAENAVPTARLTTDRRIAEAAFYLPALLLAMSRRPDDCRGEILGADLCLRAVGLLPALTMVREALPTAADWTAVDPSRPRGAEEPPVERCRATVDELVAREGERAGLAVRAGFGWTLATLRAWSSALHTELVAAGDPAFDMAELMRLRAREGSVYHHGFMLEGRPLATWLAECRTDPAPLLDALAGSRLVKPGRSGASSLVRGLVGERGPMFRVFSPEDLTVIRRWIDSLPERPDAPRGTTASRTAGSTEVPKAVKGAEDAESTETTGTAADEAAAEGGRRGPSAAARGAVGRAGSAGTSGTGSHTPSDTAAGTDSVAVASGSPALPPGSLSRDTGRVLASVAAGLRAGPSAAGRAPSNLREAYHLLMRRTDTPALRSWAMEYVAGWLARSRHGMSRGAGPLPECWGREGLRPWLQAQHDRHGAEFAENAAVPLPPRAAVVDDTVQTAPLTLIDGSWLQGFTDHELASSAVGHSLFETYWDELGNGEPRLNHPLIYREVLKEMDVDLPPTDSVEFARWSGFRDESFELPVYWLCVGRFPQTFLPEVLGLNLAMELSGVGGTYRRARLALKEYGFSTRFVDIHNTIDNVATGHSAWAADAVDTLLASLPEAPGPGNRAETWERVRVGYRSLNPPSGVGARLKARRGRLTGRRR</sequence>
<dbReference type="SMART" id="SM01236">
    <property type="entry name" value="Haem_oxygenase_2"/>
    <property type="match status" value="1"/>
</dbReference>
<feature type="region of interest" description="Disordered" evidence="1">
    <location>
        <begin position="407"/>
        <end position="509"/>
    </location>
</feature>
<evidence type="ECO:0000313" key="2">
    <source>
        <dbReference type="EMBL" id="MBN0049113.1"/>
    </source>
</evidence>
<organism evidence="2 3">
    <name type="scientific">Streptomyces actuosus</name>
    <dbReference type="NCBI Taxonomy" id="1885"/>
    <lineage>
        <taxon>Bacteria</taxon>
        <taxon>Bacillati</taxon>
        <taxon>Actinomycetota</taxon>
        <taxon>Actinomycetes</taxon>
        <taxon>Kitasatosporales</taxon>
        <taxon>Streptomycetaceae</taxon>
        <taxon>Streptomyces</taxon>
    </lineage>
</organism>
<keyword evidence="3" id="KW-1185">Reference proteome</keyword>
<feature type="compositionally biased region" description="Low complexity" evidence="1">
    <location>
        <begin position="492"/>
        <end position="508"/>
    </location>
</feature>